<evidence type="ECO:0000256" key="6">
    <source>
        <dbReference type="ARBA" id="ARBA00079449"/>
    </source>
</evidence>
<dbReference type="GO" id="GO:0043565">
    <property type="term" value="F:sequence-specific DNA binding"/>
    <property type="evidence" value="ECO:0007669"/>
    <property type="project" value="InterPro"/>
</dbReference>
<dbReference type="Proteomes" id="UP000325576">
    <property type="component" value="Unassembled WGS sequence"/>
</dbReference>
<sequence>MSEQIDYPLSSPLDELSEWQRVVRPLRVSADGYLRLATNRLSVDSDYTWEMHRHSDHELLWAIDGVLEVRTPETVYTVPSGVSLWIPSYVPHEVTARSGTELSCTWLVASDVTGLDRVVALSTPPLLEQVLDHLTRDDLTDAARRRAEAFAIDLVEPVPRLIFDVPLPTTPWLRQIADQLVASPADTRSVEEWATDAKVSTRTLTRRFPAETGLTFSEWRMRLRAHHAMQLLALGRSISFVSRKTGFRSESAFGAAFRRTMGVTPGEFASLIDHPRAPMTDWLQD</sequence>
<dbReference type="PROSITE" id="PS01124">
    <property type="entry name" value="HTH_ARAC_FAMILY_2"/>
    <property type="match status" value="1"/>
</dbReference>
<dbReference type="PROSITE" id="PS00041">
    <property type="entry name" value="HTH_ARAC_FAMILY_1"/>
    <property type="match status" value="1"/>
</dbReference>
<keyword evidence="3" id="KW-0238">DNA-binding</keyword>
<evidence type="ECO:0000256" key="4">
    <source>
        <dbReference type="ARBA" id="ARBA00023163"/>
    </source>
</evidence>
<accession>A0A0C2W9A7</accession>
<protein>
    <recommendedName>
        <fullName evidence="5">HTH-type transcriptional regulator RipA</fullName>
    </recommendedName>
    <alternativeName>
        <fullName evidence="6">Repressor of iron proteins A</fullName>
    </alternativeName>
</protein>
<dbReference type="SMART" id="SM00342">
    <property type="entry name" value="HTH_ARAC"/>
    <property type="match status" value="1"/>
</dbReference>
<reference evidence="8 9" key="1">
    <citation type="journal article" date="2017" name="Poromechanics V (2013)">
        <title>Genomic Characterization of the Arsenic-Tolerant Actinobacterium, &lt;i&gt;Rhodococcus erythropolis&lt;/i&gt; S43.</title>
        <authorList>
            <person name="Retamal-Morales G."/>
            <person name="Mehnert M."/>
            <person name="Schwabe R."/>
            <person name="Tischler D."/>
            <person name="Schloemann M."/>
            <person name="Levican G.J."/>
        </authorList>
    </citation>
    <scope>NUCLEOTIDE SEQUENCE [LARGE SCALE GENOMIC DNA]</scope>
    <source>
        <strain evidence="8 9">S43</strain>
    </source>
</reference>
<comment type="caution">
    <text evidence="8">The sequence shown here is derived from an EMBL/GenBank/DDBJ whole genome shotgun (WGS) entry which is preliminary data.</text>
</comment>
<evidence type="ECO:0000256" key="3">
    <source>
        <dbReference type="ARBA" id="ARBA00023125"/>
    </source>
</evidence>
<keyword evidence="1" id="KW-0678">Repressor</keyword>
<name>A0A0C2W9A7_RHOER</name>
<gene>
    <name evidence="8" type="ORF">BS297_20155</name>
</gene>
<dbReference type="EMBL" id="MRBO01000540">
    <property type="protein sequence ID" value="KAB2583536.1"/>
    <property type="molecule type" value="Genomic_DNA"/>
</dbReference>
<dbReference type="InterPro" id="IPR014710">
    <property type="entry name" value="RmlC-like_jellyroll"/>
</dbReference>
<dbReference type="SUPFAM" id="SSF46689">
    <property type="entry name" value="Homeodomain-like"/>
    <property type="match status" value="1"/>
</dbReference>
<dbReference type="InterPro" id="IPR018060">
    <property type="entry name" value="HTH_AraC"/>
</dbReference>
<dbReference type="PANTHER" id="PTHR11019:SF199">
    <property type="entry name" value="HTH-TYPE TRANSCRIPTIONAL REGULATOR NIMR"/>
    <property type="match status" value="1"/>
</dbReference>
<evidence type="ECO:0000259" key="7">
    <source>
        <dbReference type="PROSITE" id="PS01124"/>
    </source>
</evidence>
<evidence type="ECO:0000313" key="9">
    <source>
        <dbReference type="Proteomes" id="UP000325576"/>
    </source>
</evidence>
<dbReference type="InterPro" id="IPR011051">
    <property type="entry name" value="RmlC_Cupin_sf"/>
</dbReference>
<dbReference type="PANTHER" id="PTHR11019">
    <property type="entry name" value="HTH-TYPE TRANSCRIPTIONAL REGULATOR NIMR"/>
    <property type="match status" value="1"/>
</dbReference>
<feature type="domain" description="HTH araC/xylS-type" evidence="7">
    <location>
        <begin position="174"/>
        <end position="271"/>
    </location>
</feature>
<dbReference type="Gene3D" id="2.60.120.10">
    <property type="entry name" value="Jelly Rolls"/>
    <property type="match status" value="1"/>
</dbReference>
<dbReference type="Pfam" id="PF12833">
    <property type="entry name" value="HTH_18"/>
    <property type="match status" value="1"/>
</dbReference>
<dbReference type="InterPro" id="IPR013096">
    <property type="entry name" value="Cupin_2"/>
</dbReference>
<dbReference type="InterPro" id="IPR009057">
    <property type="entry name" value="Homeodomain-like_sf"/>
</dbReference>
<evidence type="ECO:0000256" key="2">
    <source>
        <dbReference type="ARBA" id="ARBA00023015"/>
    </source>
</evidence>
<dbReference type="GO" id="GO:0003700">
    <property type="term" value="F:DNA-binding transcription factor activity"/>
    <property type="evidence" value="ECO:0007669"/>
    <property type="project" value="InterPro"/>
</dbReference>
<dbReference type="AlphaFoldDB" id="A0A0C2W9A7"/>
<keyword evidence="2" id="KW-0805">Transcription regulation</keyword>
<dbReference type="Pfam" id="PF07883">
    <property type="entry name" value="Cupin_2"/>
    <property type="match status" value="1"/>
</dbReference>
<dbReference type="InterPro" id="IPR018062">
    <property type="entry name" value="HTH_AraC-typ_CS"/>
</dbReference>
<dbReference type="RefSeq" id="WP_020971067.1">
    <property type="nucleotide sequence ID" value="NZ_BHXB01000001.1"/>
</dbReference>
<keyword evidence="4" id="KW-0804">Transcription</keyword>
<dbReference type="SUPFAM" id="SSF51182">
    <property type="entry name" value="RmlC-like cupins"/>
    <property type="match status" value="1"/>
</dbReference>
<dbReference type="FunFam" id="1.10.10.60:FF:000132">
    <property type="entry name" value="AraC family transcriptional regulator"/>
    <property type="match status" value="1"/>
</dbReference>
<proteinExistence type="predicted"/>
<evidence type="ECO:0000256" key="1">
    <source>
        <dbReference type="ARBA" id="ARBA00022491"/>
    </source>
</evidence>
<dbReference type="Gene3D" id="1.10.10.60">
    <property type="entry name" value="Homeodomain-like"/>
    <property type="match status" value="2"/>
</dbReference>
<organism evidence="8 9">
    <name type="scientific">Rhodococcus erythropolis</name>
    <name type="common">Arthrobacter picolinophilus</name>
    <dbReference type="NCBI Taxonomy" id="1833"/>
    <lineage>
        <taxon>Bacteria</taxon>
        <taxon>Bacillati</taxon>
        <taxon>Actinomycetota</taxon>
        <taxon>Actinomycetes</taxon>
        <taxon>Mycobacteriales</taxon>
        <taxon>Nocardiaceae</taxon>
        <taxon>Rhodococcus</taxon>
        <taxon>Rhodococcus erythropolis group</taxon>
    </lineage>
</organism>
<evidence type="ECO:0000313" key="8">
    <source>
        <dbReference type="EMBL" id="KAB2583536.1"/>
    </source>
</evidence>
<evidence type="ECO:0000256" key="5">
    <source>
        <dbReference type="ARBA" id="ARBA00074140"/>
    </source>
</evidence>